<dbReference type="PANTHER" id="PTHR30218">
    <property type="entry name" value="POLYPHOSPHATE KINASE"/>
    <property type="match status" value="1"/>
</dbReference>
<protein>
    <recommendedName>
        <fullName evidence="7 8">Polyphosphate kinase</fullName>
        <ecNumber evidence="7 8">2.7.4.1</ecNumber>
    </recommendedName>
    <alternativeName>
        <fullName evidence="7">ATP-polyphosphate phosphotransferase</fullName>
    </alternativeName>
    <alternativeName>
        <fullName evidence="7">Polyphosphoric acid kinase</fullName>
    </alternativeName>
</protein>
<dbReference type="NCBIfam" id="NF003917">
    <property type="entry name" value="PRK05443.1-1"/>
    <property type="match status" value="1"/>
</dbReference>
<dbReference type="EC" id="2.7.4.1" evidence="7 8"/>
<dbReference type="CDD" id="cd09165">
    <property type="entry name" value="PLDc_PaPPK1_C1_like"/>
    <property type="match status" value="1"/>
</dbReference>
<evidence type="ECO:0000313" key="10">
    <source>
        <dbReference type="EMBL" id="CAK8054286.1"/>
    </source>
</evidence>
<comment type="cofactor">
    <cofactor evidence="7">
        <name>Mg(2+)</name>
        <dbReference type="ChEBI" id="CHEBI:18420"/>
    </cofactor>
</comment>
<keyword evidence="4 7" id="KW-0418">Kinase</keyword>
<dbReference type="InterPro" id="IPR041108">
    <property type="entry name" value="PP_kinase_C_1"/>
</dbReference>
<feature type="binding site" evidence="7">
    <location>
        <position position="557"/>
    </location>
    <ligand>
        <name>ATP</name>
        <dbReference type="ChEBI" id="CHEBI:30616"/>
    </ligand>
</feature>
<evidence type="ECO:0000256" key="2">
    <source>
        <dbReference type="ARBA" id="ARBA00022679"/>
    </source>
</evidence>
<comment type="caution">
    <text evidence="10">The sequence shown here is derived from an EMBL/GenBank/DDBJ whole genome shotgun (WGS) entry which is preliminary data.</text>
</comment>
<evidence type="ECO:0000256" key="6">
    <source>
        <dbReference type="ARBA" id="ARBA00022842"/>
    </source>
</evidence>
<comment type="catalytic activity">
    <reaction evidence="7 8">
        <text>[phosphate](n) + ATP = [phosphate](n+1) + ADP</text>
        <dbReference type="Rhea" id="RHEA:19573"/>
        <dbReference type="Rhea" id="RHEA-COMP:9859"/>
        <dbReference type="Rhea" id="RHEA-COMP:14280"/>
        <dbReference type="ChEBI" id="CHEBI:16838"/>
        <dbReference type="ChEBI" id="CHEBI:30616"/>
        <dbReference type="ChEBI" id="CHEBI:456216"/>
        <dbReference type="EC" id="2.7.4.1"/>
    </reaction>
</comment>
<keyword evidence="6 7" id="KW-0460">Magnesium</keyword>
<feature type="binding site" evidence="7">
    <location>
        <position position="368"/>
    </location>
    <ligand>
        <name>Mg(2+)</name>
        <dbReference type="ChEBI" id="CHEBI:18420"/>
    </ligand>
</feature>
<dbReference type="Pfam" id="PF02503">
    <property type="entry name" value="PP_kinase"/>
    <property type="match status" value="1"/>
</dbReference>
<evidence type="ECO:0000256" key="4">
    <source>
        <dbReference type="ARBA" id="ARBA00022777"/>
    </source>
</evidence>
<dbReference type="RefSeq" id="WP_349641822.1">
    <property type="nucleotide sequence ID" value="NZ_CAWVOH010000001.1"/>
</dbReference>
<evidence type="ECO:0000256" key="8">
    <source>
        <dbReference type="RuleBase" id="RU003800"/>
    </source>
</evidence>
<dbReference type="SUPFAM" id="SSF56024">
    <property type="entry name" value="Phospholipase D/nuclease"/>
    <property type="match status" value="2"/>
</dbReference>
<feature type="domain" description="PLD phosphodiesterase" evidence="9">
    <location>
        <begin position="580"/>
        <end position="610"/>
    </location>
</feature>
<dbReference type="InterPro" id="IPR025200">
    <property type="entry name" value="PPK_C_dom2"/>
</dbReference>
<keyword evidence="7" id="KW-0479">Metal-binding</keyword>
<comment type="similarity">
    <text evidence="7 8">Belongs to the polyphosphate kinase 1 (PPK1) family.</text>
</comment>
<sequence>MNVNNPHYFNSRESSWVDFDFRVLEEAADHTNPLLERLRFLGITQSNLDDFFSVRVATLLKKKKEKEPDDAAGNSPHEQLDDVLDKIHALVARQGHILRRMILPQLSRHQIKLLNWKKLNQGQKEYFENFFEDTIFPEIEPMPVDSSGEIPFLVNDSINFLVRVQGQSKKQTAIIPLPGNINRILALPGVDNQFILLEDVITHFLPRFFPGQSVKASALFKITRYMDYDVNDRNAKKYKQAIVKTLEERAHGNVIRLETTASSNPDLVEWLAKRYHLKKAYIFTASAPLELDFVNALIKQVKGHTDLLFQPFSPYEAQLFQDHSMFELIRKNDLFLHHPYDSFEPVLRFVHEAALDPKVIDIKMTLYRVSKDSPLIQSLLEAAKKGKEVTIMIELKARSDEANNLKWADELEASGCQVLYGIPGLKVHSKLCLITRLEDHQEKNYVHLATGNYNDKTAKLYTDMGLFTANPAIGRDAVKIFDMLSKESQQPELEELVISPNNIRDFLIAKIDREIRNHKAGKPAAIRMKMNSLSDIEMIKKLYEANAAGVKSDLIVRGICDLRTGIPGVSDKITVHSIVGRLLEHSRIYIFENAGRVETYLSSADLMKRNLSRRVEILFPILDARLNEDVQEIFTWFEKDNVKARTLIEKDQWARIHHRGIKCFNVQEFLISNRKTIADKRLKQTGFQIES</sequence>
<evidence type="ECO:0000256" key="3">
    <source>
        <dbReference type="ARBA" id="ARBA00022741"/>
    </source>
</evidence>
<feature type="binding site" evidence="7">
    <location>
        <position position="585"/>
    </location>
    <ligand>
        <name>ATP</name>
        <dbReference type="ChEBI" id="CHEBI:30616"/>
    </ligand>
</feature>
<keyword evidence="3 7" id="KW-0547">Nucleotide-binding</keyword>
<dbReference type="SUPFAM" id="SSF140356">
    <property type="entry name" value="PPK N-terminal domain-like"/>
    <property type="match status" value="1"/>
</dbReference>
<dbReference type="Gene3D" id="3.30.1840.10">
    <property type="entry name" value="Polyphosphate kinase middle domain"/>
    <property type="match status" value="1"/>
</dbReference>
<gene>
    <name evidence="7" type="primary">ppk</name>
    <name evidence="10" type="ORF">R54876_GBNLAHCA_00848</name>
</gene>
<dbReference type="EMBL" id="CAWVOH010000001">
    <property type="protein sequence ID" value="CAK8054286.1"/>
    <property type="molecule type" value="Genomic_DNA"/>
</dbReference>
<dbReference type="SUPFAM" id="SSF143724">
    <property type="entry name" value="PHP14-like"/>
    <property type="match status" value="1"/>
</dbReference>
<proteinExistence type="inferred from homology"/>
<feature type="active site" description="Phosphohistidine intermediate" evidence="7">
    <location>
        <position position="428"/>
    </location>
</feature>
<dbReference type="NCBIfam" id="TIGR03705">
    <property type="entry name" value="poly_P_kin"/>
    <property type="match status" value="1"/>
</dbReference>
<dbReference type="Proteomes" id="UP001314241">
    <property type="component" value="Unassembled WGS sequence"/>
</dbReference>
<dbReference type="Pfam" id="PF13090">
    <property type="entry name" value="PP_kinase_C"/>
    <property type="match status" value="1"/>
</dbReference>
<dbReference type="Gene3D" id="1.20.58.310">
    <property type="entry name" value="Polyphosphate kinase N-terminal domain"/>
    <property type="match status" value="1"/>
</dbReference>
<keyword evidence="11" id="KW-1185">Reference proteome</keyword>
<organism evidence="10 11">
    <name type="scientific">Eupransor demetentiae</name>
    <dbReference type="NCBI Taxonomy" id="3109584"/>
    <lineage>
        <taxon>Bacteria</taxon>
        <taxon>Bacillati</taxon>
        <taxon>Bacillota</taxon>
        <taxon>Bacilli</taxon>
        <taxon>Lactobacillales</taxon>
        <taxon>Lactobacillaceae</taxon>
        <taxon>Eupransor</taxon>
    </lineage>
</organism>
<dbReference type="InterPro" id="IPR036830">
    <property type="entry name" value="PP_kinase_middle_dom_sf"/>
</dbReference>
<evidence type="ECO:0000256" key="7">
    <source>
        <dbReference type="HAMAP-Rule" id="MF_00347"/>
    </source>
</evidence>
<feature type="binding site" evidence="7">
    <location>
        <position position="398"/>
    </location>
    <ligand>
        <name>Mg(2+)</name>
        <dbReference type="ChEBI" id="CHEBI:18420"/>
    </ligand>
</feature>
<keyword evidence="2 7" id="KW-0808">Transferase</keyword>
<accession>A0ABP0ESZ8</accession>
<evidence type="ECO:0000256" key="5">
    <source>
        <dbReference type="ARBA" id="ARBA00022840"/>
    </source>
</evidence>
<comment type="function">
    <text evidence="7 8">Catalyzes the reversible transfer of the terminal phosphate of ATP to form a long-chain polyphosphate (polyP).</text>
</comment>
<evidence type="ECO:0000256" key="1">
    <source>
        <dbReference type="ARBA" id="ARBA00022553"/>
    </source>
</evidence>
<dbReference type="InterPro" id="IPR001736">
    <property type="entry name" value="PLipase_D/transphosphatidylase"/>
</dbReference>
<keyword evidence="1 7" id="KW-0597">Phosphoprotein</keyword>
<comment type="PTM">
    <text evidence="7 8">An intermediate of this reaction is the autophosphorylated ppk in which a phosphate is covalently linked to a histidine residue through a N-P bond.</text>
</comment>
<feature type="binding site" evidence="7">
    <location>
        <position position="47"/>
    </location>
    <ligand>
        <name>ATP</name>
        <dbReference type="ChEBI" id="CHEBI:30616"/>
    </ligand>
</feature>
<dbReference type="InterPro" id="IPR003414">
    <property type="entry name" value="PP_kinase"/>
</dbReference>
<name>A0ABP0ESZ8_9LACO</name>
<dbReference type="HAMAP" id="MF_00347">
    <property type="entry name" value="Polyphosphate_kinase"/>
    <property type="match status" value="1"/>
</dbReference>
<evidence type="ECO:0000313" key="11">
    <source>
        <dbReference type="Proteomes" id="UP001314241"/>
    </source>
</evidence>
<dbReference type="PANTHER" id="PTHR30218:SF0">
    <property type="entry name" value="POLYPHOSPHATE KINASE"/>
    <property type="match status" value="1"/>
</dbReference>
<dbReference type="InterPro" id="IPR024953">
    <property type="entry name" value="PP_kinase_middle"/>
</dbReference>
<dbReference type="InterPro" id="IPR036832">
    <property type="entry name" value="PPK_N_dom_sf"/>
</dbReference>
<dbReference type="GO" id="GO:0008976">
    <property type="term" value="F:polyphosphate kinase activity"/>
    <property type="evidence" value="ECO:0007669"/>
    <property type="project" value="UniProtKB-EC"/>
</dbReference>
<dbReference type="PIRSF" id="PIRSF015589">
    <property type="entry name" value="PP_kinase"/>
    <property type="match status" value="1"/>
</dbReference>
<dbReference type="Pfam" id="PF13089">
    <property type="entry name" value="PP_kinase_N"/>
    <property type="match status" value="1"/>
</dbReference>
<dbReference type="Pfam" id="PF17941">
    <property type="entry name" value="PP_kinase_C_1"/>
    <property type="match status" value="1"/>
</dbReference>
<dbReference type="InterPro" id="IPR025198">
    <property type="entry name" value="PPK_N_dom"/>
</dbReference>
<dbReference type="PROSITE" id="PS50035">
    <property type="entry name" value="PLD"/>
    <property type="match status" value="1"/>
</dbReference>
<evidence type="ECO:0000259" key="9">
    <source>
        <dbReference type="PROSITE" id="PS50035"/>
    </source>
</evidence>
<reference evidence="10 11" key="1">
    <citation type="submission" date="2024-01" db="EMBL/GenBank/DDBJ databases">
        <authorList>
            <person name="Botero Cardona J."/>
        </authorList>
    </citation>
    <scope>NUCLEOTIDE SEQUENCE [LARGE SCALE GENOMIC DNA]</scope>
    <source>
        <strain evidence="10 11">LMG 33000</strain>
    </source>
</reference>
<dbReference type="Gene3D" id="3.30.870.10">
    <property type="entry name" value="Endonuclease Chain A"/>
    <property type="match status" value="2"/>
</dbReference>
<keyword evidence="5 7" id="KW-0067">ATP-binding</keyword>
<feature type="binding site" evidence="7">
    <location>
        <position position="461"/>
    </location>
    <ligand>
        <name>ATP</name>
        <dbReference type="ChEBI" id="CHEBI:30616"/>
    </ligand>
</feature>
<dbReference type="NCBIfam" id="NF003921">
    <property type="entry name" value="PRK05443.2-2"/>
    <property type="match status" value="1"/>
</dbReference>